<sequence>MLNILHSAKSIRYAERSKASSSIESGEEDPSYLRMTDLCVILSFRFLSGFITTRDMFANHIITAGGETTHNKLYILLLLLGALKVS</sequence>
<evidence type="ECO:0000313" key="1">
    <source>
        <dbReference type="EMBL" id="MDR6944960.1"/>
    </source>
</evidence>
<gene>
    <name evidence="1" type="ORF">J2W55_004828</name>
</gene>
<keyword evidence="2" id="KW-1185">Reference proteome</keyword>
<organism evidence="1 2">
    <name type="scientific">Mucilaginibacter pocheonensis</name>
    <dbReference type="NCBI Taxonomy" id="398050"/>
    <lineage>
        <taxon>Bacteria</taxon>
        <taxon>Pseudomonadati</taxon>
        <taxon>Bacteroidota</taxon>
        <taxon>Sphingobacteriia</taxon>
        <taxon>Sphingobacteriales</taxon>
        <taxon>Sphingobacteriaceae</taxon>
        <taxon>Mucilaginibacter</taxon>
    </lineage>
</organism>
<dbReference type="Proteomes" id="UP001247620">
    <property type="component" value="Unassembled WGS sequence"/>
</dbReference>
<reference evidence="1 2" key="1">
    <citation type="submission" date="2023-07" db="EMBL/GenBank/DDBJ databases">
        <title>Sorghum-associated microbial communities from plants grown in Nebraska, USA.</title>
        <authorList>
            <person name="Schachtman D."/>
        </authorList>
    </citation>
    <scope>NUCLEOTIDE SEQUENCE [LARGE SCALE GENOMIC DNA]</scope>
    <source>
        <strain evidence="1 2">3262</strain>
    </source>
</reference>
<dbReference type="EMBL" id="JAVDUU010000005">
    <property type="protein sequence ID" value="MDR6944960.1"/>
    <property type="molecule type" value="Genomic_DNA"/>
</dbReference>
<proteinExistence type="predicted"/>
<accession>A0ABU1TIB7</accession>
<protein>
    <submittedName>
        <fullName evidence="1">Uncharacterized protein</fullName>
    </submittedName>
</protein>
<name>A0ABU1TIB7_9SPHI</name>
<comment type="caution">
    <text evidence="1">The sequence shown here is derived from an EMBL/GenBank/DDBJ whole genome shotgun (WGS) entry which is preliminary data.</text>
</comment>
<evidence type="ECO:0000313" key="2">
    <source>
        <dbReference type="Proteomes" id="UP001247620"/>
    </source>
</evidence>